<dbReference type="InterPro" id="IPR029045">
    <property type="entry name" value="ClpP/crotonase-like_dom_sf"/>
</dbReference>
<dbReference type="AlphaFoldDB" id="A0A1E7RCP4"/>
<dbReference type="EMBL" id="MKKK01000015">
    <property type="protein sequence ID" value="OEY97022.1"/>
    <property type="molecule type" value="Genomic_DNA"/>
</dbReference>
<accession>A0A1E7RCP4</accession>
<dbReference type="Gene3D" id="3.90.226.10">
    <property type="entry name" value="2-enoyl-CoA Hydratase, Chain A, domain 1"/>
    <property type="match status" value="1"/>
</dbReference>
<dbReference type="InterPro" id="IPR014748">
    <property type="entry name" value="Enoyl-CoA_hydra_C"/>
</dbReference>
<dbReference type="Pfam" id="PF00378">
    <property type="entry name" value="ECH_1"/>
    <property type="match status" value="1"/>
</dbReference>
<dbReference type="OrthoDB" id="9777711at2"/>
<proteinExistence type="inferred from homology"/>
<reference evidence="2 3" key="1">
    <citation type="submission" date="2016-09" db="EMBL/GenBank/DDBJ databases">
        <authorList>
            <person name="Capua I."/>
            <person name="De Benedictis P."/>
            <person name="Joannis T."/>
            <person name="Lombin L.H."/>
            <person name="Cattoli G."/>
        </authorList>
    </citation>
    <scope>NUCLEOTIDE SEQUENCE [LARGE SCALE GENOMIC DNA]</scope>
    <source>
        <strain evidence="2 3">ANC 4671</strain>
    </source>
</reference>
<dbReference type="RefSeq" id="WP_070069560.1">
    <property type="nucleotide sequence ID" value="NZ_MKKK01000015.1"/>
</dbReference>
<dbReference type="Gene3D" id="1.10.12.10">
    <property type="entry name" value="Lyase 2-enoyl-coa Hydratase, Chain A, domain 2"/>
    <property type="match status" value="1"/>
</dbReference>
<dbReference type="Proteomes" id="UP000185895">
    <property type="component" value="Unassembled WGS sequence"/>
</dbReference>
<evidence type="ECO:0000256" key="1">
    <source>
        <dbReference type="ARBA" id="ARBA00005254"/>
    </source>
</evidence>
<comment type="caution">
    <text evidence="2">The sequence shown here is derived from an EMBL/GenBank/DDBJ whole genome shotgun (WGS) entry which is preliminary data.</text>
</comment>
<organism evidence="2 3">
    <name type="scientific">Acinetobacter qingfengensis</name>
    <dbReference type="NCBI Taxonomy" id="1262585"/>
    <lineage>
        <taxon>Bacteria</taxon>
        <taxon>Pseudomonadati</taxon>
        <taxon>Pseudomonadota</taxon>
        <taxon>Gammaproteobacteria</taxon>
        <taxon>Moraxellales</taxon>
        <taxon>Moraxellaceae</taxon>
        <taxon>Acinetobacter</taxon>
    </lineage>
</organism>
<protein>
    <recommendedName>
        <fullName evidence="4">Enoyl-CoA hydratase</fullName>
    </recommendedName>
</protein>
<dbReference type="PANTHER" id="PTHR43802">
    <property type="entry name" value="ENOYL-COA HYDRATASE"/>
    <property type="match status" value="1"/>
</dbReference>
<comment type="similarity">
    <text evidence="1">Belongs to the enoyl-CoA hydratase/isomerase family.</text>
</comment>
<evidence type="ECO:0000313" key="3">
    <source>
        <dbReference type="Proteomes" id="UP000185895"/>
    </source>
</evidence>
<dbReference type="InterPro" id="IPR001753">
    <property type="entry name" value="Enoyl-CoA_hydra/iso"/>
</dbReference>
<sequence length="362" mass="40161">MELVFNKDLGLRLDDVENFKSFKFILEGFHVGEQPEITDFQYENADHVWILPEQVKRFSSSEQWLSDFNQMLQGAKKYGWIHPETNAIKAHIEWLPATSFSDIQPTVLVRKESNYTVITLNRPEKLNAFNEPMLQALQDAIFTATADRSCRAILLTGAGRGFCAGQDLNERKDQENSADLGDSLMNHYNPVIMAIHQAAKPIVCAVNGVAAGAGVSLALACDLVMAEENARFILSFSKIGLAPDAGISWHLPRLIGTARAKALTILAEPVQAQQAKEWGMIWQTLPKDQLLPEAEQLVKQLASRPTQSFAAIKQTFTHSATNHLEQQLLLEATLQRQAGFSADYKRGIAAFFDGTTAQFSGD</sequence>
<dbReference type="SUPFAM" id="SSF52096">
    <property type="entry name" value="ClpP/crotonase"/>
    <property type="match status" value="1"/>
</dbReference>
<dbReference type="GO" id="GO:0003824">
    <property type="term" value="F:catalytic activity"/>
    <property type="evidence" value="ECO:0007669"/>
    <property type="project" value="UniProtKB-ARBA"/>
</dbReference>
<evidence type="ECO:0000313" key="2">
    <source>
        <dbReference type="EMBL" id="OEY97022.1"/>
    </source>
</evidence>
<name>A0A1E7RCP4_9GAMM</name>
<evidence type="ECO:0008006" key="4">
    <source>
        <dbReference type="Google" id="ProtNLM"/>
    </source>
</evidence>
<dbReference type="CDD" id="cd06558">
    <property type="entry name" value="crotonase-like"/>
    <property type="match status" value="1"/>
</dbReference>
<dbReference type="STRING" id="1262585.BJI46_11310"/>
<gene>
    <name evidence="2" type="ORF">BJI46_11310</name>
</gene>
<dbReference type="PANTHER" id="PTHR43802:SF1">
    <property type="entry name" value="IP11341P-RELATED"/>
    <property type="match status" value="1"/>
</dbReference>
<keyword evidence="3" id="KW-1185">Reference proteome</keyword>